<protein>
    <recommendedName>
        <fullName evidence="9">6-phosphogluconate dehydrogenase NADP-binding domain-containing protein</fullName>
    </recommendedName>
</protein>
<feature type="active site" evidence="4">
    <location>
        <position position="177"/>
    </location>
</feature>
<keyword evidence="2" id="KW-0560">Oxidoreductase</keyword>
<dbReference type="InterPro" id="IPR036291">
    <property type="entry name" value="NAD(P)-bd_dom_sf"/>
</dbReference>
<gene>
    <name evidence="7" type="ORF">ASPWEDRAFT_174788</name>
</gene>
<evidence type="ECO:0008006" key="9">
    <source>
        <dbReference type="Google" id="ProtNLM"/>
    </source>
</evidence>
<sequence>MSPTLGWYGLGSMGLGMASNLQKHLQSQNLSALHYSNRTLSRGNSLKELGAIPEDDFESVVKKADIIFTMISDDAVLDEIISKATSVDSVTGKIFVDTSTVHPDTAASASAKLAQHGAVFISSPVFGASAVAAAGKLIFVMAGPANALEIARPYIIDVMGRSIISMGEDVRKSSLLKISGNIIVISLMQTLSETHVFAERTGLGTAQIEQFISDMFGPVLESYSKRITTGAYAPPRGTPPGFAARLASKDTGHALAIAKEHNVRLGSVEMALGRLERAREYAGEELDSSAMYGIARMEAGMSFWSENSRQE</sequence>
<feature type="domain" description="3-hydroxyisobutyrate dehydrogenase-like NAD-binding" evidence="6">
    <location>
        <begin position="175"/>
        <end position="293"/>
    </location>
</feature>
<dbReference type="SUPFAM" id="SSF51735">
    <property type="entry name" value="NAD(P)-binding Rossmann-fold domains"/>
    <property type="match status" value="1"/>
</dbReference>
<dbReference type="InterPro" id="IPR006115">
    <property type="entry name" value="6PGDH_NADP-bd"/>
</dbReference>
<dbReference type="PANTHER" id="PTHR43580">
    <property type="entry name" value="OXIDOREDUCTASE GLYR1-RELATED"/>
    <property type="match status" value="1"/>
</dbReference>
<dbReference type="Proteomes" id="UP000184383">
    <property type="component" value="Unassembled WGS sequence"/>
</dbReference>
<dbReference type="GO" id="GO:0050661">
    <property type="term" value="F:NADP binding"/>
    <property type="evidence" value="ECO:0007669"/>
    <property type="project" value="InterPro"/>
</dbReference>
<dbReference type="InterPro" id="IPR013328">
    <property type="entry name" value="6PGD_dom2"/>
</dbReference>
<dbReference type="GeneID" id="63747118"/>
<dbReference type="InterPro" id="IPR051265">
    <property type="entry name" value="HIBADH-related_NP60_sf"/>
</dbReference>
<dbReference type="STRING" id="1073089.A0A1L9REL2"/>
<dbReference type="InterPro" id="IPR008927">
    <property type="entry name" value="6-PGluconate_DH-like_C_sf"/>
</dbReference>
<dbReference type="PIRSF" id="PIRSF000103">
    <property type="entry name" value="HIBADH"/>
    <property type="match status" value="1"/>
</dbReference>
<evidence type="ECO:0000256" key="1">
    <source>
        <dbReference type="ARBA" id="ARBA00007598"/>
    </source>
</evidence>
<proteinExistence type="inferred from homology"/>
<evidence type="ECO:0000259" key="5">
    <source>
        <dbReference type="Pfam" id="PF03446"/>
    </source>
</evidence>
<dbReference type="PANTHER" id="PTHR43580:SF8">
    <property type="entry name" value="6-PHOSPHOGLUCONATE DEHYDROGENASE NADP-BINDING DOMAIN-CONTAINING PROTEIN-RELATED"/>
    <property type="match status" value="1"/>
</dbReference>
<dbReference type="Gene3D" id="1.10.1040.10">
    <property type="entry name" value="N-(1-d-carboxylethyl)-l-norvaline Dehydrogenase, domain 2"/>
    <property type="match status" value="1"/>
</dbReference>
<reference evidence="8" key="1">
    <citation type="journal article" date="2017" name="Genome Biol.">
        <title>Comparative genomics reveals high biological diversity and specific adaptations in the industrially and medically important fungal genus Aspergillus.</title>
        <authorList>
            <person name="de Vries R.P."/>
            <person name="Riley R."/>
            <person name="Wiebenga A."/>
            <person name="Aguilar-Osorio G."/>
            <person name="Amillis S."/>
            <person name="Uchima C.A."/>
            <person name="Anderluh G."/>
            <person name="Asadollahi M."/>
            <person name="Askin M."/>
            <person name="Barry K."/>
            <person name="Battaglia E."/>
            <person name="Bayram O."/>
            <person name="Benocci T."/>
            <person name="Braus-Stromeyer S.A."/>
            <person name="Caldana C."/>
            <person name="Canovas D."/>
            <person name="Cerqueira G.C."/>
            <person name="Chen F."/>
            <person name="Chen W."/>
            <person name="Choi C."/>
            <person name="Clum A."/>
            <person name="Dos Santos R.A."/>
            <person name="Damasio A.R."/>
            <person name="Diallinas G."/>
            <person name="Emri T."/>
            <person name="Fekete E."/>
            <person name="Flipphi M."/>
            <person name="Freyberg S."/>
            <person name="Gallo A."/>
            <person name="Gournas C."/>
            <person name="Habgood R."/>
            <person name="Hainaut M."/>
            <person name="Harispe M.L."/>
            <person name="Henrissat B."/>
            <person name="Hilden K.S."/>
            <person name="Hope R."/>
            <person name="Hossain A."/>
            <person name="Karabika E."/>
            <person name="Karaffa L."/>
            <person name="Karanyi Z."/>
            <person name="Krasevec N."/>
            <person name="Kuo A."/>
            <person name="Kusch H."/>
            <person name="LaButti K."/>
            <person name="Lagendijk E.L."/>
            <person name="Lapidus A."/>
            <person name="Levasseur A."/>
            <person name="Lindquist E."/>
            <person name="Lipzen A."/>
            <person name="Logrieco A.F."/>
            <person name="MacCabe A."/>
            <person name="Maekelae M.R."/>
            <person name="Malavazi I."/>
            <person name="Melin P."/>
            <person name="Meyer V."/>
            <person name="Mielnichuk N."/>
            <person name="Miskei M."/>
            <person name="Molnar A.P."/>
            <person name="Mule G."/>
            <person name="Ngan C.Y."/>
            <person name="Orejas M."/>
            <person name="Orosz E."/>
            <person name="Ouedraogo J.P."/>
            <person name="Overkamp K.M."/>
            <person name="Park H.-S."/>
            <person name="Perrone G."/>
            <person name="Piumi F."/>
            <person name="Punt P.J."/>
            <person name="Ram A.F."/>
            <person name="Ramon A."/>
            <person name="Rauscher S."/>
            <person name="Record E."/>
            <person name="Riano-Pachon D.M."/>
            <person name="Robert V."/>
            <person name="Roehrig J."/>
            <person name="Ruller R."/>
            <person name="Salamov A."/>
            <person name="Salih N.S."/>
            <person name="Samson R.A."/>
            <person name="Sandor E."/>
            <person name="Sanguinetti M."/>
            <person name="Schuetze T."/>
            <person name="Sepcic K."/>
            <person name="Shelest E."/>
            <person name="Sherlock G."/>
            <person name="Sophianopoulou V."/>
            <person name="Squina F.M."/>
            <person name="Sun H."/>
            <person name="Susca A."/>
            <person name="Todd R.B."/>
            <person name="Tsang A."/>
            <person name="Unkles S.E."/>
            <person name="van de Wiele N."/>
            <person name="van Rossen-Uffink D."/>
            <person name="Oliveira J.V."/>
            <person name="Vesth T.C."/>
            <person name="Visser J."/>
            <person name="Yu J.-H."/>
            <person name="Zhou M."/>
            <person name="Andersen M.R."/>
            <person name="Archer D.B."/>
            <person name="Baker S.E."/>
            <person name="Benoit I."/>
            <person name="Brakhage A.A."/>
            <person name="Braus G.H."/>
            <person name="Fischer R."/>
            <person name="Frisvad J.C."/>
            <person name="Goldman G.H."/>
            <person name="Houbraken J."/>
            <person name="Oakley B."/>
            <person name="Pocsi I."/>
            <person name="Scazzocchio C."/>
            <person name="Seiboth B."/>
            <person name="vanKuyk P.A."/>
            <person name="Wortman J."/>
            <person name="Dyer P.S."/>
            <person name="Grigoriev I.V."/>
        </authorList>
    </citation>
    <scope>NUCLEOTIDE SEQUENCE [LARGE SCALE GENOMIC DNA]</scope>
    <source>
        <strain evidence="8">DTO 134E9</strain>
    </source>
</reference>
<dbReference type="SUPFAM" id="SSF48179">
    <property type="entry name" value="6-phosphogluconate dehydrogenase C-terminal domain-like"/>
    <property type="match status" value="1"/>
</dbReference>
<name>A0A1L9REL2_ASPWE</name>
<dbReference type="AlphaFoldDB" id="A0A1L9REL2"/>
<feature type="domain" description="6-phosphogluconate dehydrogenase NADP-binding" evidence="5">
    <location>
        <begin position="5"/>
        <end position="167"/>
    </location>
</feature>
<dbReference type="GO" id="GO:0016491">
    <property type="term" value="F:oxidoreductase activity"/>
    <property type="evidence" value="ECO:0007669"/>
    <property type="project" value="UniProtKB-KW"/>
</dbReference>
<dbReference type="EMBL" id="KV878214">
    <property type="protein sequence ID" value="OJJ33379.1"/>
    <property type="molecule type" value="Genomic_DNA"/>
</dbReference>
<evidence type="ECO:0000256" key="2">
    <source>
        <dbReference type="ARBA" id="ARBA00023002"/>
    </source>
</evidence>
<dbReference type="OrthoDB" id="435038at2759"/>
<organism evidence="7 8">
    <name type="scientific">Aspergillus wentii DTO 134E9</name>
    <dbReference type="NCBI Taxonomy" id="1073089"/>
    <lineage>
        <taxon>Eukaryota</taxon>
        <taxon>Fungi</taxon>
        <taxon>Dikarya</taxon>
        <taxon>Ascomycota</taxon>
        <taxon>Pezizomycotina</taxon>
        <taxon>Eurotiomycetes</taxon>
        <taxon>Eurotiomycetidae</taxon>
        <taxon>Eurotiales</taxon>
        <taxon>Aspergillaceae</taxon>
        <taxon>Aspergillus</taxon>
        <taxon>Aspergillus subgen. Cremei</taxon>
    </lineage>
</organism>
<dbReference type="Gene3D" id="3.40.50.720">
    <property type="entry name" value="NAD(P)-binding Rossmann-like Domain"/>
    <property type="match status" value="1"/>
</dbReference>
<dbReference type="Pfam" id="PF03446">
    <property type="entry name" value="NAD_binding_2"/>
    <property type="match status" value="1"/>
</dbReference>
<evidence type="ECO:0000259" key="6">
    <source>
        <dbReference type="Pfam" id="PF14833"/>
    </source>
</evidence>
<dbReference type="GO" id="GO:0051287">
    <property type="term" value="F:NAD binding"/>
    <property type="evidence" value="ECO:0007669"/>
    <property type="project" value="InterPro"/>
</dbReference>
<accession>A0A1L9REL2</accession>
<dbReference type="VEuPathDB" id="FungiDB:ASPWEDRAFT_174788"/>
<evidence type="ECO:0000313" key="8">
    <source>
        <dbReference type="Proteomes" id="UP000184383"/>
    </source>
</evidence>
<dbReference type="InterPro" id="IPR015815">
    <property type="entry name" value="HIBADH-related"/>
</dbReference>
<evidence type="ECO:0000256" key="4">
    <source>
        <dbReference type="PIRSR" id="PIRSR000103-1"/>
    </source>
</evidence>
<evidence type="ECO:0000256" key="3">
    <source>
        <dbReference type="ARBA" id="ARBA00023027"/>
    </source>
</evidence>
<keyword evidence="8" id="KW-1185">Reference proteome</keyword>
<evidence type="ECO:0000313" key="7">
    <source>
        <dbReference type="EMBL" id="OJJ33379.1"/>
    </source>
</evidence>
<dbReference type="Pfam" id="PF14833">
    <property type="entry name" value="NAD_binding_11"/>
    <property type="match status" value="1"/>
</dbReference>
<comment type="similarity">
    <text evidence="1">Belongs to the HIBADH-related family. NP60 subfamily.</text>
</comment>
<keyword evidence="3" id="KW-0520">NAD</keyword>
<dbReference type="InterPro" id="IPR029154">
    <property type="entry name" value="HIBADH-like_NADP-bd"/>
</dbReference>
<dbReference type="RefSeq" id="XP_040687056.1">
    <property type="nucleotide sequence ID" value="XM_040831270.1"/>
</dbReference>